<accession>A0A1I7X2T2</accession>
<dbReference type="AlphaFoldDB" id="A0A1I7X2T2"/>
<evidence type="ECO:0000313" key="1">
    <source>
        <dbReference type="Proteomes" id="UP000095283"/>
    </source>
</evidence>
<sequence length="103" mass="11621">MLPITLINELDKLDQVRDECGQDALSYAYSSMGEYAKMMDKDCHVNVPSVSLTTGCSEPDMVQYLSCESTIDSFSFRPISIIGFILLKYCIIPDIVYKQNNVH</sequence>
<evidence type="ECO:0000313" key="2">
    <source>
        <dbReference type="WBParaSite" id="Hba_11801"/>
    </source>
</evidence>
<protein>
    <submittedName>
        <fullName evidence="2">Transferrin-like domain-containing protein</fullName>
    </submittedName>
</protein>
<organism evidence="1 2">
    <name type="scientific">Heterorhabditis bacteriophora</name>
    <name type="common">Entomopathogenic nematode worm</name>
    <dbReference type="NCBI Taxonomy" id="37862"/>
    <lineage>
        <taxon>Eukaryota</taxon>
        <taxon>Metazoa</taxon>
        <taxon>Ecdysozoa</taxon>
        <taxon>Nematoda</taxon>
        <taxon>Chromadorea</taxon>
        <taxon>Rhabditida</taxon>
        <taxon>Rhabditina</taxon>
        <taxon>Rhabditomorpha</taxon>
        <taxon>Strongyloidea</taxon>
        <taxon>Heterorhabditidae</taxon>
        <taxon>Heterorhabditis</taxon>
    </lineage>
</organism>
<dbReference type="WBParaSite" id="Hba_11801">
    <property type="protein sequence ID" value="Hba_11801"/>
    <property type="gene ID" value="Hba_11801"/>
</dbReference>
<reference evidence="2" key="1">
    <citation type="submission" date="2016-11" db="UniProtKB">
        <authorList>
            <consortium name="WormBaseParasite"/>
        </authorList>
    </citation>
    <scope>IDENTIFICATION</scope>
</reference>
<dbReference type="Proteomes" id="UP000095283">
    <property type="component" value="Unplaced"/>
</dbReference>
<keyword evidence="1" id="KW-1185">Reference proteome</keyword>
<name>A0A1I7X2T2_HETBA</name>
<proteinExistence type="predicted"/>